<dbReference type="AlphaFoldDB" id="A0A0H3ZQE0"/>
<sequence length="249" mass="28132">MLINVVLIWMSLCAFNAAYANDWGISAPWEESEVLPPEIKPYELPTLKGQAPHYNVPSPALTPAPKVDPDAIFNTVLKCYPEKSKFKLDLNLVAGMKSNIDEYDPDGWPEITEHYIGIVGKMPLYSTTEQSRERQWEYQRRTATATSVASFTQSLADRNYAYRLMGLYLSLEARAQLRVKKGVANVSEQVALLEKVASSHRDVLAHEAKIVEHRLALVAMCEASYTEQMNHYLQKLAFLPRPTSDIKSQ</sequence>
<feature type="signal peptide" evidence="1">
    <location>
        <begin position="1"/>
        <end position="20"/>
    </location>
</feature>
<keyword evidence="1" id="KW-0732">Signal</keyword>
<accession>A0A0H3ZQE0</accession>
<proteinExistence type="predicted"/>
<protein>
    <submittedName>
        <fullName evidence="2">Uncharacterized protein</fullName>
    </submittedName>
</protein>
<dbReference type="EMBL" id="KP795585">
    <property type="protein sequence ID" value="AKN38455.1"/>
    <property type="molecule type" value="Genomic_DNA"/>
</dbReference>
<evidence type="ECO:0000313" key="2">
    <source>
        <dbReference type="EMBL" id="AKN38455.1"/>
    </source>
</evidence>
<name>A0A0H3ZQE0_VIBSP</name>
<evidence type="ECO:0000256" key="1">
    <source>
        <dbReference type="SAM" id="SignalP"/>
    </source>
</evidence>
<reference evidence="2" key="1">
    <citation type="journal article" date="2015" name="MBio">
        <title>Eco-Evolutionary Dynamics of Episomes among Ecologically Cohesive Bacterial Populations.</title>
        <authorList>
            <person name="Xue H."/>
            <person name="Cordero O.X."/>
            <person name="Camas F.M."/>
            <person name="Trimble W."/>
            <person name="Meyer F."/>
            <person name="Guglielmini J."/>
            <person name="Rocha E.P."/>
            <person name="Polz M.F."/>
        </authorList>
    </citation>
    <scope>NUCLEOTIDE SEQUENCE</scope>
    <source>
        <strain evidence="2">5S_268</strain>
    </source>
</reference>
<organism evidence="2">
    <name type="scientific">Vibrio splendidus</name>
    <dbReference type="NCBI Taxonomy" id="29497"/>
    <lineage>
        <taxon>Bacteria</taxon>
        <taxon>Pseudomonadati</taxon>
        <taxon>Pseudomonadota</taxon>
        <taxon>Gammaproteobacteria</taxon>
        <taxon>Vibrionales</taxon>
        <taxon>Vibrionaceae</taxon>
        <taxon>Vibrio</taxon>
    </lineage>
</organism>
<feature type="chain" id="PRO_5005204511" evidence="1">
    <location>
        <begin position="21"/>
        <end position="249"/>
    </location>
</feature>